<gene>
    <name evidence="1" type="ORF">OQ279_06230</name>
</gene>
<sequence length="72" mass="8425">MDAITIYKLMKPHLDLLNSSEKATLSKLINSKKPERVTCVHRKKLSLIKAKEQLKVFCRREMEREKASRVTL</sequence>
<reference evidence="1" key="1">
    <citation type="submission" date="2022-11" db="EMBL/GenBank/DDBJ databases">
        <title>Salinimicrobium profundisediminis sp. nov., isolated from deep-sea sediment of the Mariana Trench.</title>
        <authorList>
            <person name="Fu H."/>
        </authorList>
    </citation>
    <scope>NUCLEOTIDE SEQUENCE</scope>
    <source>
        <strain evidence="1">MT39</strain>
    </source>
</reference>
<dbReference type="Proteomes" id="UP001148482">
    <property type="component" value="Unassembled WGS sequence"/>
</dbReference>
<name>A0A9X3CVP2_9FLAO</name>
<evidence type="ECO:0000313" key="2">
    <source>
        <dbReference type="Proteomes" id="UP001148482"/>
    </source>
</evidence>
<dbReference type="AlphaFoldDB" id="A0A9X3CVP2"/>
<comment type="caution">
    <text evidence="1">The sequence shown here is derived from an EMBL/GenBank/DDBJ whole genome shotgun (WGS) entry which is preliminary data.</text>
</comment>
<protein>
    <submittedName>
        <fullName evidence="1">Uncharacterized protein</fullName>
    </submittedName>
</protein>
<evidence type="ECO:0000313" key="1">
    <source>
        <dbReference type="EMBL" id="MCX2837747.1"/>
    </source>
</evidence>
<dbReference type="EMBL" id="JAPJDA010000008">
    <property type="protein sequence ID" value="MCX2837747.1"/>
    <property type="molecule type" value="Genomic_DNA"/>
</dbReference>
<dbReference type="RefSeq" id="WP_266068988.1">
    <property type="nucleotide sequence ID" value="NZ_JAPJDA010000008.1"/>
</dbReference>
<organism evidence="1 2">
    <name type="scientific">Salinimicrobium profundisediminis</name>
    <dbReference type="NCBI Taxonomy" id="2994553"/>
    <lineage>
        <taxon>Bacteria</taxon>
        <taxon>Pseudomonadati</taxon>
        <taxon>Bacteroidota</taxon>
        <taxon>Flavobacteriia</taxon>
        <taxon>Flavobacteriales</taxon>
        <taxon>Flavobacteriaceae</taxon>
        <taxon>Salinimicrobium</taxon>
    </lineage>
</organism>
<accession>A0A9X3CVP2</accession>
<proteinExistence type="predicted"/>
<keyword evidence="2" id="KW-1185">Reference proteome</keyword>